<sequence>MSSRMFQKPAAPLLAGVLCCALLALSAGCPRFQKEDVEKEFNNFVALHQEVNVYTAIVFTMKNNGVIDNSTASYFISKIFATKLHIESILDIIFFYRHSDFGNYDNYIRILEYVNSRLDSLTSTLALQRQTIKDGAPEIDNTAYRRFIEDYTEYLGRIITQVAVLKAKAK</sequence>
<gene>
    <name evidence="2" type="ORF">E8L03_13580</name>
</gene>
<evidence type="ECO:0000256" key="1">
    <source>
        <dbReference type="SAM" id="SignalP"/>
    </source>
</evidence>
<dbReference type="PROSITE" id="PS51257">
    <property type="entry name" value="PROKAR_LIPOPROTEIN"/>
    <property type="match status" value="1"/>
</dbReference>
<proteinExistence type="predicted"/>
<dbReference type="RefSeq" id="WP_144234313.1">
    <property type="nucleotide sequence ID" value="NZ_CP039543.1"/>
</dbReference>
<keyword evidence="1" id="KW-0732">Signal</keyword>
<dbReference type="Proteomes" id="UP000503251">
    <property type="component" value="Chromosome"/>
</dbReference>
<evidence type="ECO:0008006" key="4">
    <source>
        <dbReference type="Google" id="ProtNLM"/>
    </source>
</evidence>
<evidence type="ECO:0000313" key="3">
    <source>
        <dbReference type="Proteomes" id="UP000503251"/>
    </source>
</evidence>
<name>A0ABX6NGY6_9BACT</name>
<reference evidence="2 3" key="1">
    <citation type="submission" date="2019-04" db="EMBL/GenBank/DDBJ databases">
        <title>Isolation and culture of sulfate reducing bacteria from the cold seep of the South China Sea.</title>
        <authorList>
            <person name="Sun C."/>
            <person name="Liu R."/>
        </authorList>
    </citation>
    <scope>NUCLEOTIDE SEQUENCE [LARGE SCALE GENOMIC DNA]</scope>
    <source>
        <strain evidence="2 3">CS1</strain>
    </source>
</reference>
<accession>A0ABX6NGY6</accession>
<feature type="chain" id="PRO_5046562550" description="DUF4296 domain-containing protein" evidence="1">
    <location>
        <begin position="27"/>
        <end position="170"/>
    </location>
</feature>
<organism evidence="2 3">
    <name type="scientific">Oceanidesulfovibrio marinus</name>
    <dbReference type="NCBI Taxonomy" id="370038"/>
    <lineage>
        <taxon>Bacteria</taxon>
        <taxon>Pseudomonadati</taxon>
        <taxon>Thermodesulfobacteriota</taxon>
        <taxon>Desulfovibrionia</taxon>
        <taxon>Desulfovibrionales</taxon>
        <taxon>Desulfovibrionaceae</taxon>
        <taxon>Oceanidesulfovibrio</taxon>
    </lineage>
</organism>
<feature type="signal peptide" evidence="1">
    <location>
        <begin position="1"/>
        <end position="26"/>
    </location>
</feature>
<protein>
    <recommendedName>
        <fullName evidence="4">DUF4296 domain-containing protein</fullName>
    </recommendedName>
</protein>
<dbReference type="EMBL" id="CP039543">
    <property type="protein sequence ID" value="QJT09902.1"/>
    <property type="molecule type" value="Genomic_DNA"/>
</dbReference>
<evidence type="ECO:0000313" key="2">
    <source>
        <dbReference type="EMBL" id="QJT09902.1"/>
    </source>
</evidence>
<keyword evidence="3" id="KW-1185">Reference proteome</keyword>